<evidence type="ECO:0000313" key="8">
    <source>
        <dbReference type="EMBL" id="MDF3842968.1"/>
    </source>
</evidence>
<feature type="domain" description="2Fe-2S ferredoxin-type" evidence="7">
    <location>
        <begin position="1"/>
        <end position="104"/>
    </location>
</feature>
<comment type="caution">
    <text evidence="8">The sequence shown here is derived from an EMBL/GenBank/DDBJ whole genome shotgun (WGS) entry which is preliminary data.</text>
</comment>
<dbReference type="PANTHER" id="PTHR23426:SF65">
    <property type="entry name" value="FERREDOXIN-2, MITOCHONDRIAL"/>
    <property type="match status" value="1"/>
</dbReference>
<sequence>MKVTYIESDGTRHEVEGHAGQSLMEVATQNLVPGILGDCGGTCSCATCHAYLDEPWRSRVAAPSEDELGVLEGALDVREGSRLCCQITLQSGLEDMEVRLPERQY</sequence>
<dbReference type="InterPro" id="IPR012675">
    <property type="entry name" value="Beta-grasp_dom_sf"/>
</dbReference>
<comment type="cofactor">
    <cofactor evidence="6">
        <name>[2Fe-2S] cluster</name>
        <dbReference type="ChEBI" id="CHEBI:190135"/>
    </cofactor>
</comment>
<dbReference type="SUPFAM" id="SSF54292">
    <property type="entry name" value="2Fe-2S ferredoxin-like"/>
    <property type="match status" value="1"/>
</dbReference>
<organism evidence="8 9">
    <name type="scientific">Pseudomonas citronellolis</name>
    <dbReference type="NCBI Taxonomy" id="53408"/>
    <lineage>
        <taxon>Bacteria</taxon>
        <taxon>Pseudomonadati</taxon>
        <taxon>Pseudomonadota</taxon>
        <taxon>Gammaproteobacteria</taxon>
        <taxon>Pseudomonadales</taxon>
        <taxon>Pseudomonadaceae</taxon>
        <taxon>Pseudomonas</taxon>
    </lineage>
</organism>
<dbReference type="PANTHER" id="PTHR23426">
    <property type="entry name" value="FERREDOXIN/ADRENODOXIN"/>
    <property type="match status" value="1"/>
</dbReference>
<keyword evidence="2" id="KW-0001">2Fe-2S</keyword>
<dbReference type="InterPro" id="IPR018298">
    <property type="entry name" value="Adrenodoxin_Fe-S_BS"/>
</dbReference>
<evidence type="ECO:0000313" key="9">
    <source>
        <dbReference type="Proteomes" id="UP001220662"/>
    </source>
</evidence>
<dbReference type="EMBL" id="JARJLR010000246">
    <property type="protein sequence ID" value="MDF3842968.1"/>
    <property type="molecule type" value="Genomic_DNA"/>
</dbReference>
<dbReference type="InterPro" id="IPR036010">
    <property type="entry name" value="2Fe-2S_ferredoxin-like_sf"/>
</dbReference>
<comment type="similarity">
    <text evidence="1">Belongs to the adrenodoxin/putidaredoxin family.</text>
</comment>
<dbReference type="GO" id="GO:0046872">
    <property type="term" value="F:metal ion binding"/>
    <property type="evidence" value="ECO:0007669"/>
    <property type="project" value="UniProtKB-KW"/>
</dbReference>
<dbReference type="CDD" id="cd00207">
    <property type="entry name" value="fer2"/>
    <property type="match status" value="1"/>
</dbReference>
<keyword evidence="4" id="KW-0408">Iron</keyword>
<dbReference type="RefSeq" id="WP_276214823.1">
    <property type="nucleotide sequence ID" value="NZ_JARJLR010000246.1"/>
</dbReference>
<name>A0AAW6P677_9PSED</name>
<evidence type="ECO:0000256" key="3">
    <source>
        <dbReference type="ARBA" id="ARBA00022723"/>
    </source>
</evidence>
<accession>A0AAW6P677</accession>
<dbReference type="InterPro" id="IPR001041">
    <property type="entry name" value="2Fe-2S_ferredoxin-type"/>
</dbReference>
<dbReference type="GO" id="GO:0140647">
    <property type="term" value="P:P450-containing electron transport chain"/>
    <property type="evidence" value="ECO:0007669"/>
    <property type="project" value="InterPro"/>
</dbReference>
<evidence type="ECO:0000256" key="2">
    <source>
        <dbReference type="ARBA" id="ARBA00022714"/>
    </source>
</evidence>
<dbReference type="Proteomes" id="UP001220662">
    <property type="component" value="Unassembled WGS sequence"/>
</dbReference>
<dbReference type="InterPro" id="IPR001055">
    <property type="entry name" value="Adrenodoxin-like"/>
</dbReference>
<gene>
    <name evidence="8" type="ORF">P3W55_14750</name>
</gene>
<dbReference type="PROSITE" id="PS00814">
    <property type="entry name" value="ADX"/>
    <property type="match status" value="1"/>
</dbReference>
<dbReference type="GO" id="GO:0051537">
    <property type="term" value="F:2 iron, 2 sulfur cluster binding"/>
    <property type="evidence" value="ECO:0007669"/>
    <property type="project" value="UniProtKB-KW"/>
</dbReference>
<protein>
    <submittedName>
        <fullName evidence="8">2Fe-2S iron-sulfur cluster-binding protein</fullName>
    </submittedName>
</protein>
<dbReference type="Pfam" id="PF00111">
    <property type="entry name" value="Fer2"/>
    <property type="match status" value="1"/>
</dbReference>
<dbReference type="PROSITE" id="PS51085">
    <property type="entry name" value="2FE2S_FER_2"/>
    <property type="match status" value="1"/>
</dbReference>
<keyword evidence="3" id="KW-0479">Metal-binding</keyword>
<evidence type="ECO:0000259" key="7">
    <source>
        <dbReference type="PROSITE" id="PS51085"/>
    </source>
</evidence>
<evidence type="ECO:0000256" key="5">
    <source>
        <dbReference type="ARBA" id="ARBA00023014"/>
    </source>
</evidence>
<reference evidence="8" key="1">
    <citation type="submission" date="2023-03" db="EMBL/GenBank/DDBJ databases">
        <title>Draft assemblies of triclosan tolerant bacteria isolated from returned activated sludge.</title>
        <authorList>
            <person name="Van Hamelsveld S."/>
        </authorList>
    </citation>
    <scope>NUCLEOTIDE SEQUENCE</scope>
    <source>
        <strain evidence="8">GW210015_S63</strain>
    </source>
</reference>
<dbReference type="PRINTS" id="PR00355">
    <property type="entry name" value="ADRENODOXIN"/>
</dbReference>
<evidence type="ECO:0000256" key="6">
    <source>
        <dbReference type="ARBA" id="ARBA00034078"/>
    </source>
</evidence>
<dbReference type="GO" id="GO:0009055">
    <property type="term" value="F:electron transfer activity"/>
    <property type="evidence" value="ECO:0007669"/>
    <property type="project" value="TreeGrafter"/>
</dbReference>
<dbReference type="AlphaFoldDB" id="A0AAW6P677"/>
<proteinExistence type="inferred from homology"/>
<dbReference type="Gene3D" id="3.10.20.30">
    <property type="match status" value="1"/>
</dbReference>
<keyword evidence="5" id="KW-0411">Iron-sulfur</keyword>
<evidence type="ECO:0000256" key="1">
    <source>
        <dbReference type="ARBA" id="ARBA00010914"/>
    </source>
</evidence>
<evidence type="ECO:0000256" key="4">
    <source>
        <dbReference type="ARBA" id="ARBA00023004"/>
    </source>
</evidence>